<feature type="binding site" evidence="1">
    <location>
        <position position="56"/>
    </location>
    <ligand>
        <name>Mg(2+)</name>
        <dbReference type="ChEBI" id="CHEBI:18420"/>
        <label>1</label>
    </ligand>
</feature>
<dbReference type="Proteomes" id="UP000315369">
    <property type="component" value="Unassembled WGS sequence"/>
</dbReference>
<dbReference type="InterPro" id="IPR005502">
    <property type="entry name" value="Ribosyl_crysJ1"/>
</dbReference>
<protein>
    <submittedName>
        <fullName evidence="2">ADP-ribosylglycohydrolase</fullName>
    </submittedName>
</protein>
<evidence type="ECO:0000313" key="2">
    <source>
        <dbReference type="EMBL" id="TQF15772.1"/>
    </source>
</evidence>
<dbReference type="InterPro" id="IPR050792">
    <property type="entry name" value="ADP-ribosylglycohydrolase"/>
</dbReference>
<reference evidence="2 3" key="1">
    <citation type="submission" date="2019-06" db="EMBL/GenBank/DDBJ databases">
        <authorList>
            <person name="Livingstone P."/>
            <person name="Whitworth D."/>
        </authorList>
    </citation>
    <scope>NUCLEOTIDE SEQUENCE [LARGE SCALE GENOMIC DNA]</scope>
    <source>
        <strain evidence="2 3">AM401</strain>
    </source>
</reference>
<feature type="binding site" evidence="1">
    <location>
        <position position="57"/>
    </location>
    <ligand>
        <name>Mg(2+)</name>
        <dbReference type="ChEBI" id="CHEBI:18420"/>
        <label>1</label>
    </ligand>
</feature>
<dbReference type="OrthoDB" id="9798107at2"/>
<proteinExistence type="predicted"/>
<name>A0A540X3G0_9BACT</name>
<feature type="binding site" evidence="1">
    <location>
        <position position="271"/>
    </location>
    <ligand>
        <name>Mg(2+)</name>
        <dbReference type="ChEBI" id="CHEBI:18420"/>
        <label>1</label>
    </ligand>
</feature>
<dbReference type="PANTHER" id="PTHR16222">
    <property type="entry name" value="ADP-RIBOSYLGLYCOHYDROLASE"/>
    <property type="match status" value="1"/>
</dbReference>
<keyword evidence="3" id="KW-1185">Reference proteome</keyword>
<dbReference type="AlphaFoldDB" id="A0A540X3G0"/>
<dbReference type="EMBL" id="VIFM01000036">
    <property type="protein sequence ID" value="TQF15772.1"/>
    <property type="molecule type" value="Genomic_DNA"/>
</dbReference>
<gene>
    <name evidence="2" type="ORF">FJV41_11890</name>
</gene>
<dbReference type="GO" id="GO:0046872">
    <property type="term" value="F:metal ion binding"/>
    <property type="evidence" value="ECO:0007669"/>
    <property type="project" value="UniProtKB-KW"/>
</dbReference>
<evidence type="ECO:0000313" key="3">
    <source>
        <dbReference type="Proteomes" id="UP000315369"/>
    </source>
</evidence>
<dbReference type="Gene3D" id="1.10.4080.10">
    <property type="entry name" value="ADP-ribosylation/Crystallin J1"/>
    <property type="match status" value="1"/>
</dbReference>
<keyword evidence="2" id="KW-0378">Hydrolase</keyword>
<dbReference type="SUPFAM" id="SSF101478">
    <property type="entry name" value="ADP-ribosylglycohydrolase"/>
    <property type="match status" value="1"/>
</dbReference>
<dbReference type="PANTHER" id="PTHR16222:SF12">
    <property type="entry name" value="ADP-RIBOSYLGLYCOHYDROLASE-RELATED"/>
    <property type="match status" value="1"/>
</dbReference>
<feature type="binding site" evidence="1">
    <location>
        <position position="58"/>
    </location>
    <ligand>
        <name>Mg(2+)</name>
        <dbReference type="ChEBI" id="CHEBI:18420"/>
        <label>1</label>
    </ligand>
</feature>
<evidence type="ECO:0000256" key="1">
    <source>
        <dbReference type="PIRSR" id="PIRSR605502-1"/>
    </source>
</evidence>
<organism evidence="2 3">
    <name type="scientific">Myxococcus llanfairpwllgwyngyllgogerychwyrndrobwllllantysiliogogogochensis</name>
    <dbReference type="NCBI Taxonomy" id="2590453"/>
    <lineage>
        <taxon>Bacteria</taxon>
        <taxon>Pseudomonadati</taxon>
        <taxon>Myxococcota</taxon>
        <taxon>Myxococcia</taxon>
        <taxon>Myxococcales</taxon>
        <taxon>Cystobacterineae</taxon>
        <taxon>Myxococcaceae</taxon>
        <taxon>Myxococcus</taxon>
    </lineage>
</organism>
<comment type="cofactor">
    <cofactor evidence="1">
        <name>Mg(2+)</name>
        <dbReference type="ChEBI" id="CHEBI:18420"/>
    </cofactor>
    <text evidence="1">Binds 2 magnesium ions per subunit.</text>
</comment>
<dbReference type="InterPro" id="IPR036705">
    <property type="entry name" value="Ribosyl_crysJ1_sf"/>
</dbReference>
<dbReference type="Pfam" id="PF03747">
    <property type="entry name" value="ADP_ribosyl_GH"/>
    <property type="match status" value="1"/>
</dbReference>
<feature type="binding site" evidence="1">
    <location>
        <position position="268"/>
    </location>
    <ligand>
        <name>Mg(2+)</name>
        <dbReference type="ChEBI" id="CHEBI:18420"/>
        <label>1</label>
    </ligand>
</feature>
<accession>A0A540X3G0</accession>
<comment type="caution">
    <text evidence="2">The sequence shown here is derived from an EMBL/GenBank/DDBJ whole genome shotgun (WGS) entry which is preliminary data.</text>
</comment>
<keyword evidence="1" id="KW-0479">Metal-binding</keyword>
<feature type="binding site" evidence="1">
    <location>
        <position position="270"/>
    </location>
    <ligand>
        <name>Mg(2+)</name>
        <dbReference type="ChEBI" id="CHEBI:18420"/>
        <label>1</label>
    </ligand>
</feature>
<sequence length="361" mass="38536">MDSRSRQDLITGALLGTLVGDALGLPREGLGPRRAHRMFGGAPLRHRLVLGRGFASDDTEHACMTGQALLAQPEDAPRFARNLGWRLRGWFLALPAGIGWATVRAIMKLWCGFPPEHSGVVSAGNGPAMRAPLLGACLAAQPERLDAFVRASTRLTHRDPRAEDGARLVARAAAYGALHGPEGVKDSQAALRMLREATTTADFHAVLDTLSAQLARGASLTELAEVLGLGRGITGYVMHTVPVALYAWLRHPDDLPRAVEEVILLGGDTDTVGAIVGGMLGATVGAGGIPQAWLDGVAEWPRSTQWMRTLAERLARQFPSGESPAERTGPLALFWPGLLPRNLGVLAIVLAHGFRRLLPPY</sequence>
<dbReference type="GO" id="GO:0016787">
    <property type="term" value="F:hydrolase activity"/>
    <property type="evidence" value="ECO:0007669"/>
    <property type="project" value="UniProtKB-KW"/>
</dbReference>
<keyword evidence="1" id="KW-0460">Magnesium</keyword>